<dbReference type="PANTHER" id="PTHR33269">
    <property type="entry name" value="NADH-UBIQUINONE OXIDOREDUCTASE CHAIN 6"/>
    <property type="match status" value="1"/>
</dbReference>
<dbReference type="InterPro" id="IPR042106">
    <property type="entry name" value="Nuo/plastoQ_OxRdtase_6_NuoJ"/>
</dbReference>
<evidence type="ECO:0000313" key="4">
    <source>
        <dbReference type="EMBL" id="SMG45518.1"/>
    </source>
</evidence>
<dbReference type="PANTHER" id="PTHR33269:SF17">
    <property type="entry name" value="NADH-UBIQUINONE OXIDOREDUCTASE CHAIN 6"/>
    <property type="match status" value="1"/>
</dbReference>
<feature type="transmembrane region" description="Helical" evidence="2">
    <location>
        <begin position="149"/>
        <end position="170"/>
    </location>
</feature>
<keyword evidence="2" id="KW-0472">Membrane</keyword>
<dbReference type="EC" id="7.1.1.-" evidence="2"/>
<comment type="function">
    <text evidence="2">NDH-1 shuttles electrons from NADH, via FMN and iron-sulfur (Fe-S) centers, to quinones in the respiratory chain. Couples the redox reaction to proton translocation (for every two electrons transferred, four hydrogen ions are translocated across the cytoplasmic membrane), and thus conserves the redox energy in a proton gradient.</text>
</comment>
<feature type="transmembrane region" description="Helical" evidence="2">
    <location>
        <begin position="15"/>
        <end position="34"/>
    </location>
</feature>
<keyword evidence="2" id="KW-0520">NAD</keyword>
<dbReference type="Proteomes" id="UP000193834">
    <property type="component" value="Unassembled WGS sequence"/>
</dbReference>
<feature type="transmembrane region" description="Helical" evidence="2">
    <location>
        <begin position="64"/>
        <end position="81"/>
    </location>
</feature>
<feature type="compositionally biased region" description="Basic and acidic residues" evidence="3">
    <location>
        <begin position="176"/>
        <end position="187"/>
    </location>
</feature>
<dbReference type="EMBL" id="FXAZ01000003">
    <property type="protein sequence ID" value="SMG45518.1"/>
    <property type="molecule type" value="Genomic_DNA"/>
</dbReference>
<organism evidence="4 5">
    <name type="scientific">Paenibacillus aquistagni</name>
    <dbReference type="NCBI Taxonomy" id="1852522"/>
    <lineage>
        <taxon>Bacteria</taxon>
        <taxon>Bacillati</taxon>
        <taxon>Bacillota</taxon>
        <taxon>Bacilli</taxon>
        <taxon>Bacillales</taxon>
        <taxon>Paenibacillaceae</taxon>
        <taxon>Paenibacillus</taxon>
    </lineage>
</organism>
<feature type="transmembrane region" description="Helical" evidence="2">
    <location>
        <begin position="102"/>
        <end position="125"/>
    </location>
</feature>
<name>A0A1X7KWX1_9BACL</name>
<keyword evidence="2" id="KW-1133">Transmembrane helix</keyword>
<feature type="transmembrane region" description="Helical" evidence="2">
    <location>
        <begin position="41"/>
        <end position="58"/>
    </location>
</feature>
<dbReference type="Gene3D" id="1.20.120.1200">
    <property type="entry name" value="NADH-ubiquinone/plastoquinone oxidoreductase chain 6, subunit NuoJ"/>
    <property type="match status" value="1"/>
</dbReference>
<dbReference type="Pfam" id="PF00499">
    <property type="entry name" value="Oxidored_q3"/>
    <property type="match status" value="1"/>
</dbReference>
<dbReference type="AlphaFoldDB" id="A0A1X7KWX1"/>
<comment type="subcellular location">
    <subcellularLocation>
        <location evidence="2">Cell membrane</location>
        <topology evidence="2">Multi-pass membrane protein</topology>
    </subcellularLocation>
</comment>
<dbReference type="NCBIfam" id="NF005168">
    <property type="entry name" value="PRK06638.2-3"/>
    <property type="match status" value="1"/>
</dbReference>
<dbReference type="STRING" id="1852522.SAMN06295960_2765"/>
<dbReference type="InterPro" id="IPR001457">
    <property type="entry name" value="NADH_UbQ/plastoQ_OxRdtase_su6"/>
</dbReference>
<gene>
    <name evidence="4" type="ORF">SAMN06295960_2765</name>
</gene>
<keyword evidence="5" id="KW-1185">Reference proteome</keyword>
<feature type="region of interest" description="Disordered" evidence="3">
    <location>
        <begin position="176"/>
        <end position="205"/>
    </location>
</feature>
<evidence type="ECO:0000256" key="2">
    <source>
        <dbReference type="RuleBase" id="RU004429"/>
    </source>
</evidence>
<reference evidence="4 5" key="1">
    <citation type="submission" date="2017-04" db="EMBL/GenBank/DDBJ databases">
        <authorList>
            <person name="Afonso C.L."/>
            <person name="Miller P.J."/>
            <person name="Scott M.A."/>
            <person name="Spackman E."/>
            <person name="Goraichik I."/>
            <person name="Dimitrov K.M."/>
            <person name="Suarez D.L."/>
            <person name="Swayne D.E."/>
        </authorList>
    </citation>
    <scope>NUCLEOTIDE SEQUENCE [LARGE SCALE GENOMIC DNA]</scope>
    <source>
        <strain evidence="4 5">11</strain>
    </source>
</reference>
<keyword evidence="2" id="KW-0874">Quinone</keyword>
<comment type="catalytic activity">
    <reaction evidence="2">
        <text>a quinone + NADH + 5 H(+)(in) = a quinol + NAD(+) + 4 H(+)(out)</text>
        <dbReference type="Rhea" id="RHEA:57888"/>
        <dbReference type="ChEBI" id="CHEBI:15378"/>
        <dbReference type="ChEBI" id="CHEBI:24646"/>
        <dbReference type="ChEBI" id="CHEBI:57540"/>
        <dbReference type="ChEBI" id="CHEBI:57945"/>
        <dbReference type="ChEBI" id="CHEBI:132124"/>
    </reaction>
</comment>
<evidence type="ECO:0000256" key="3">
    <source>
        <dbReference type="SAM" id="MobiDB-lite"/>
    </source>
</evidence>
<dbReference type="OrthoDB" id="9814997at2"/>
<evidence type="ECO:0000256" key="1">
    <source>
        <dbReference type="ARBA" id="ARBA00005698"/>
    </source>
</evidence>
<dbReference type="GO" id="GO:0048038">
    <property type="term" value="F:quinone binding"/>
    <property type="evidence" value="ECO:0007669"/>
    <property type="project" value="UniProtKB-UniRule"/>
</dbReference>
<keyword evidence="2" id="KW-1003">Cell membrane</keyword>
<dbReference type="GO" id="GO:0008137">
    <property type="term" value="F:NADH dehydrogenase (ubiquinone) activity"/>
    <property type="evidence" value="ECO:0007669"/>
    <property type="project" value="UniProtKB-UniRule"/>
</dbReference>
<feature type="compositionally biased region" description="Basic and acidic residues" evidence="3">
    <location>
        <begin position="196"/>
        <end position="205"/>
    </location>
</feature>
<keyword evidence="2" id="KW-0812">Transmembrane</keyword>
<accession>A0A1X7KWX1</accession>
<evidence type="ECO:0000313" key="5">
    <source>
        <dbReference type="Proteomes" id="UP000193834"/>
    </source>
</evidence>
<proteinExistence type="inferred from homology"/>
<comment type="similarity">
    <text evidence="1 2">Belongs to the complex I subunit 6 family.</text>
</comment>
<protein>
    <recommendedName>
        <fullName evidence="2">NADH-quinone oxidoreductase subunit J</fullName>
        <ecNumber evidence="2">7.1.1.-</ecNumber>
    </recommendedName>
</protein>
<sequence>MPDLDLDLILNGQTIAYFMLAICAIVGAILMISFTKVVHMVVSLALVFLSLAGIYLLLEAEFVAFVQVLVYAGAISILMIFGIMMTRHDRQEEHMVKRARSFAALIGCGALFAVLFLAIRGTAFIDPEAQPLAENNTLRIGELLFTEHVIPFELLSVLLTVAFIGAIVLAKSDHEEGSSSLPKEETPVAKSAPLVPDRKGEEEFQ</sequence>
<dbReference type="GO" id="GO:0005886">
    <property type="term" value="C:plasma membrane"/>
    <property type="evidence" value="ECO:0007669"/>
    <property type="project" value="UniProtKB-SubCell"/>
</dbReference>